<dbReference type="AlphaFoldDB" id="A0A4C1Z3L8"/>
<accession>A0A4C1Z3L8</accession>
<reference evidence="1 2" key="1">
    <citation type="journal article" date="2019" name="Commun. Biol.">
        <title>The bagworm genome reveals a unique fibroin gene that provides high tensile strength.</title>
        <authorList>
            <person name="Kono N."/>
            <person name="Nakamura H."/>
            <person name="Ohtoshi R."/>
            <person name="Tomita M."/>
            <person name="Numata K."/>
            <person name="Arakawa K."/>
        </authorList>
    </citation>
    <scope>NUCLEOTIDE SEQUENCE [LARGE SCALE GENOMIC DNA]</scope>
</reference>
<gene>
    <name evidence="1" type="ORF">EVAR_61050_1</name>
</gene>
<protein>
    <submittedName>
        <fullName evidence="1">Uncharacterized protein</fullName>
    </submittedName>
</protein>
<dbReference type="EMBL" id="BGZK01001532">
    <property type="protein sequence ID" value="GBP81822.1"/>
    <property type="molecule type" value="Genomic_DNA"/>
</dbReference>
<comment type="caution">
    <text evidence="1">The sequence shown here is derived from an EMBL/GenBank/DDBJ whole genome shotgun (WGS) entry which is preliminary data.</text>
</comment>
<name>A0A4C1Z3L8_EUMVA</name>
<sequence>MTPTLQKQLKGLMYREVTVKENTIEHVVAHTQTEQNGSSGGGIAHDARRVGHAPPAMREAFFNIDIVRWREIRGRDRAVCPQLAQCRL</sequence>
<evidence type="ECO:0000313" key="2">
    <source>
        <dbReference type="Proteomes" id="UP000299102"/>
    </source>
</evidence>
<proteinExistence type="predicted"/>
<organism evidence="1 2">
    <name type="scientific">Eumeta variegata</name>
    <name type="common">Bagworm moth</name>
    <name type="synonym">Eumeta japonica</name>
    <dbReference type="NCBI Taxonomy" id="151549"/>
    <lineage>
        <taxon>Eukaryota</taxon>
        <taxon>Metazoa</taxon>
        <taxon>Ecdysozoa</taxon>
        <taxon>Arthropoda</taxon>
        <taxon>Hexapoda</taxon>
        <taxon>Insecta</taxon>
        <taxon>Pterygota</taxon>
        <taxon>Neoptera</taxon>
        <taxon>Endopterygota</taxon>
        <taxon>Lepidoptera</taxon>
        <taxon>Glossata</taxon>
        <taxon>Ditrysia</taxon>
        <taxon>Tineoidea</taxon>
        <taxon>Psychidae</taxon>
        <taxon>Oiketicinae</taxon>
        <taxon>Eumeta</taxon>
    </lineage>
</organism>
<evidence type="ECO:0000313" key="1">
    <source>
        <dbReference type="EMBL" id="GBP81822.1"/>
    </source>
</evidence>
<keyword evidence="2" id="KW-1185">Reference proteome</keyword>
<dbReference type="Proteomes" id="UP000299102">
    <property type="component" value="Unassembled WGS sequence"/>
</dbReference>